<gene>
    <name evidence="6" type="ORF">C2845_PM09G23920</name>
</gene>
<keyword evidence="3" id="KW-0732">Signal</keyword>
<dbReference type="InterPro" id="IPR007117">
    <property type="entry name" value="Expansin_CBD"/>
</dbReference>
<feature type="domain" description="Expansin-like EG45" evidence="4">
    <location>
        <begin position="60"/>
        <end position="188"/>
    </location>
</feature>
<accession>A0A3L6RXY7</accession>
<dbReference type="Proteomes" id="UP000275267">
    <property type="component" value="Unassembled WGS sequence"/>
</dbReference>
<dbReference type="InterPro" id="IPR007112">
    <property type="entry name" value="Expansin/allergen_DPBB_dom"/>
</dbReference>
<comment type="subcellular location">
    <subcellularLocation>
        <location evidence="1">Secreted</location>
    </subcellularLocation>
</comment>
<dbReference type="PROSITE" id="PS50842">
    <property type="entry name" value="EXPANSIN_EG45"/>
    <property type="match status" value="1"/>
</dbReference>
<sequence>MAAAAMALLLLFTISQFLPPASCSPPSNYKHHHCDWCPRHSTASLLPPAAADLDGKRGGEGACGYGAAMATELNGGYVVTAAGAEFFRDGAGCGACYQVGVTDDCPANNIGCTNANANSKLRCRDRRVCGDGGVKVVVVTDAANSTGFVLAGDAFAAMAKDGMAGQLAGSDNVVPVDFRRIPCEYKKNLTVRVEEGSRNPGHLAVRFLYQGGQTDIAAVEIAQADRTRTQQSWRPMARLRRVWRATRAPAGPLRLRLVVTAGFGGKWLRTQEAVLPADWRPGQAYDTGLRVTDVALRTCTRSCRARHGAGDEELR</sequence>
<evidence type="ECO:0000256" key="3">
    <source>
        <dbReference type="SAM" id="SignalP"/>
    </source>
</evidence>
<dbReference type="Gene3D" id="2.60.40.760">
    <property type="entry name" value="Expansin, cellulose-binding-like domain"/>
    <property type="match status" value="1"/>
</dbReference>
<feature type="domain" description="Expansin-like CBD" evidence="5">
    <location>
        <begin position="201"/>
        <end position="287"/>
    </location>
</feature>
<keyword evidence="2" id="KW-0964">Secreted</keyword>
<dbReference type="EMBL" id="PQIB02000006">
    <property type="protein sequence ID" value="RLN11843.1"/>
    <property type="molecule type" value="Genomic_DNA"/>
</dbReference>
<protein>
    <submittedName>
        <fullName evidence="6">Expansin-like A4 isoform X2</fullName>
    </submittedName>
</protein>
<dbReference type="GO" id="GO:0005576">
    <property type="term" value="C:extracellular region"/>
    <property type="evidence" value="ECO:0007669"/>
    <property type="project" value="UniProtKB-SubCell"/>
</dbReference>
<dbReference type="AlphaFoldDB" id="A0A3L6RXY7"/>
<dbReference type="InterPro" id="IPR036749">
    <property type="entry name" value="Expansin_CBD_sf"/>
</dbReference>
<dbReference type="PANTHER" id="PTHR31692:SF25">
    <property type="entry name" value="EXPANSIN-LIKE A4"/>
    <property type="match status" value="1"/>
</dbReference>
<evidence type="ECO:0000256" key="2">
    <source>
        <dbReference type="ARBA" id="ARBA00022525"/>
    </source>
</evidence>
<keyword evidence="7" id="KW-1185">Reference proteome</keyword>
<dbReference type="Pfam" id="PF01357">
    <property type="entry name" value="Expansin_C"/>
    <property type="match status" value="1"/>
</dbReference>
<dbReference type="SUPFAM" id="SSF49590">
    <property type="entry name" value="PHL pollen allergen"/>
    <property type="match status" value="1"/>
</dbReference>
<feature type="chain" id="PRO_5018020313" evidence="3">
    <location>
        <begin position="24"/>
        <end position="315"/>
    </location>
</feature>
<evidence type="ECO:0000259" key="4">
    <source>
        <dbReference type="PROSITE" id="PS50842"/>
    </source>
</evidence>
<dbReference type="STRING" id="4540.A0A3L6RXY7"/>
<dbReference type="PANTHER" id="PTHR31692">
    <property type="entry name" value="EXPANSIN-B3"/>
    <property type="match status" value="1"/>
</dbReference>
<evidence type="ECO:0000259" key="5">
    <source>
        <dbReference type="PROSITE" id="PS50843"/>
    </source>
</evidence>
<evidence type="ECO:0000313" key="7">
    <source>
        <dbReference type="Proteomes" id="UP000275267"/>
    </source>
</evidence>
<evidence type="ECO:0000256" key="1">
    <source>
        <dbReference type="ARBA" id="ARBA00004613"/>
    </source>
</evidence>
<feature type="signal peptide" evidence="3">
    <location>
        <begin position="1"/>
        <end position="23"/>
    </location>
</feature>
<dbReference type="OrthoDB" id="681754at2759"/>
<reference evidence="7" key="1">
    <citation type="journal article" date="2019" name="Nat. Commun.">
        <title>The genome of broomcorn millet.</title>
        <authorList>
            <person name="Zou C."/>
            <person name="Miki D."/>
            <person name="Li D."/>
            <person name="Tang Q."/>
            <person name="Xiao L."/>
            <person name="Rajput S."/>
            <person name="Deng P."/>
            <person name="Jia W."/>
            <person name="Huang R."/>
            <person name="Zhang M."/>
            <person name="Sun Y."/>
            <person name="Hu J."/>
            <person name="Fu X."/>
            <person name="Schnable P.S."/>
            <person name="Li F."/>
            <person name="Zhang H."/>
            <person name="Feng B."/>
            <person name="Zhu X."/>
            <person name="Liu R."/>
            <person name="Schnable J.C."/>
            <person name="Zhu J.-K."/>
            <person name="Zhang H."/>
        </authorList>
    </citation>
    <scope>NUCLEOTIDE SEQUENCE [LARGE SCALE GENOMIC DNA]</scope>
</reference>
<name>A0A3L6RXY7_PANMI</name>
<dbReference type="Gene3D" id="2.40.40.10">
    <property type="entry name" value="RlpA-like domain"/>
    <property type="match status" value="1"/>
</dbReference>
<evidence type="ECO:0000313" key="6">
    <source>
        <dbReference type="EMBL" id="RLN11843.1"/>
    </source>
</evidence>
<proteinExistence type="predicted"/>
<organism evidence="6 7">
    <name type="scientific">Panicum miliaceum</name>
    <name type="common">Proso millet</name>
    <name type="synonym">Broomcorn millet</name>
    <dbReference type="NCBI Taxonomy" id="4540"/>
    <lineage>
        <taxon>Eukaryota</taxon>
        <taxon>Viridiplantae</taxon>
        <taxon>Streptophyta</taxon>
        <taxon>Embryophyta</taxon>
        <taxon>Tracheophyta</taxon>
        <taxon>Spermatophyta</taxon>
        <taxon>Magnoliopsida</taxon>
        <taxon>Liliopsida</taxon>
        <taxon>Poales</taxon>
        <taxon>Poaceae</taxon>
        <taxon>PACMAD clade</taxon>
        <taxon>Panicoideae</taxon>
        <taxon>Panicodae</taxon>
        <taxon>Paniceae</taxon>
        <taxon>Panicinae</taxon>
        <taxon>Panicum</taxon>
        <taxon>Panicum sect. Panicum</taxon>
    </lineage>
</organism>
<dbReference type="PROSITE" id="PS50843">
    <property type="entry name" value="EXPANSIN_CBD"/>
    <property type="match status" value="1"/>
</dbReference>
<dbReference type="SUPFAM" id="SSF50685">
    <property type="entry name" value="Barwin-like endoglucanases"/>
    <property type="match status" value="1"/>
</dbReference>
<dbReference type="InterPro" id="IPR036908">
    <property type="entry name" value="RlpA-like_sf"/>
</dbReference>
<comment type="caution">
    <text evidence="6">The sequence shown here is derived from an EMBL/GenBank/DDBJ whole genome shotgun (WGS) entry which is preliminary data.</text>
</comment>